<dbReference type="InterPro" id="IPR038071">
    <property type="entry name" value="UROD/MetE-like_sf"/>
</dbReference>
<sequence>MTRSTGVGSWPGEDAAAFAEAVRVVLGELDVPHVPELPGRGATASMTGRALALLEGLTVDLQPAGWRLVGDGAPGVDHRRTRSLLAQDLDAVEEQAQEWEGPFKTQVAGPWTLAATVEKPRGDRVLSDHGARRDLAESLAEGVRAHVRDLRRRVPGATSLVVQVDEPALGAVLAAQVPTASGFGRHRAVHPPEASALLGVVLSAIAEEGAEPWVHSCAPGVPWDLVRGAGAAGLVLDLSMLSAGDHDTVAEALEAGTTVALGVVPSTEPAGGLTDTRVVERVQRWLDMLGLDPTVGSLVVAPTCGLAGASEAWARRATTLSRQVAAGLT</sequence>
<dbReference type="InterPro" id="IPR002629">
    <property type="entry name" value="Met_Synth_C/arc"/>
</dbReference>
<protein>
    <submittedName>
        <fullName evidence="2">Unannotated protein</fullName>
    </submittedName>
</protein>
<name>A0A6J6RZQ6_9ZZZZ</name>
<dbReference type="AlphaFoldDB" id="A0A6J6RZQ6"/>
<dbReference type="EMBL" id="CAEZYQ010000002">
    <property type="protein sequence ID" value="CAB4728012.1"/>
    <property type="molecule type" value="Genomic_DNA"/>
</dbReference>
<dbReference type="Gene3D" id="3.20.20.210">
    <property type="match status" value="1"/>
</dbReference>
<dbReference type="Pfam" id="PF01717">
    <property type="entry name" value="Meth_synt_2"/>
    <property type="match status" value="1"/>
</dbReference>
<evidence type="ECO:0000313" key="2">
    <source>
        <dbReference type="EMBL" id="CAB4728012.1"/>
    </source>
</evidence>
<gene>
    <name evidence="2" type="ORF">UFOPK2761_00295</name>
</gene>
<dbReference type="GO" id="GO:0003871">
    <property type="term" value="F:5-methyltetrahydropteroyltriglutamate-homocysteine S-methyltransferase activity"/>
    <property type="evidence" value="ECO:0007669"/>
    <property type="project" value="InterPro"/>
</dbReference>
<accession>A0A6J6RZQ6</accession>
<feature type="domain" description="Cobalamin-independent methionine synthase MetE C-terminal/archaeal" evidence="1">
    <location>
        <begin position="133"/>
        <end position="326"/>
    </location>
</feature>
<evidence type="ECO:0000259" key="1">
    <source>
        <dbReference type="Pfam" id="PF01717"/>
    </source>
</evidence>
<proteinExistence type="predicted"/>
<reference evidence="2" key="1">
    <citation type="submission" date="2020-05" db="EMBL/GenBank/DDBJ databases">
        <authorList>
            <person name="Chiriac C."/>
            <person name="Salcher M."/>
            <person name="Ghai R."/>
            <person name="Kavagutti S V."/>
        </authorList>
    </citation>
    <scope>NUCLEOTIDE SEQUENCE</scope>
</reference>
<dbReference type="GO" id="GO:0008270">
    <property type="term" value="F:zinc ion binding"/>
    <property type="evidence" value="ECO:0007669"/>
    <property type="project" value="InterPro"/>
</dbReference>
<organism evidence="2">
    <name type="scientific">freshwater metagenome</name>
    <dbReference type="NCBI Taxonomy" id="449393"/>
    <lineage>
        <taxon>unclassified sequences</taxon>
        <taxon>metagenomes</taxon>
        <taxon>ecological metagenomes</taxon>
    </lineage>
</organism>
<dbReference type="GO" id="GO:0009086">
    <property type="term" value="P:methionine biosynthetic process"/>
    <property type="evidence" value="ECO:0007669"/>
    <property type="project" value="InterPro"/>
</dbReference>
<dbReference type="SUPFAM" id="SSF51726">
    <property type="entry name" value="UROD/MetE-like"/>
    <property type="match status" value="1"/>
</dbReference>